<dbReference type="OrthoDB" id="5650789at2"/>
<feature type="compositionally biased region" description="Polar residues" evidence="1">
    <location>
        <begin position="687"/>
        <end position="704"/>
    </location>
</feature>
<proteinExistence type="predicted"/>
<dbReference type="Proteomes" id="UP000282483">
    <property type="component" value="Chromosome"/>
</dbReference>
<keyword evidence="3" id="KW-1185">Reference proteome</keyword>
<dbReference type="AlphaFoldDB" id="A0A2Z5UWX3"/>
<reference evidence="2 3" key="1">
    <citation type="submission" date="2017-03" db="EMBL/GenBank/DDBJ databases">
        <title>The genome sequence of Candidatus Rickettsiella viridis.</title>
        <authorList>
            <person name="Nikoh N."/>
            <person name="Tsuchida T."/>
            <person name="Yamaguchi K."/>
            <person name="Maeda T."/>
            <person name="Shigenobu S."/>
            <person name="Fukatsu T."/>
        </authorList>
    </citation>
    <scope>NUCLEOTIDE SEQUENCE [LARGE SCALE GENOMIC DNA]</scope>
    <source>
        <strain evidence="2 3">Ap-RA04</strain>
    </source>
</reference>
<gene>
    <name evidence="2" type="ORF">RVIR1_11130</name>
</gene>
<dbReference type="RefSeq" id="WP_126323081.1">
    <property type="nucleotide sequence ID" value="NZ_AP018005.1"/>
</dbReference>
<dbReference type="EMBL" id="AP018005">
    <property type="protein sequence ID" value="BBB15581.1"/>
    <property type="molecule type" value="Genomic_DNA"/>
</dbReference>
<accession>A0A2Z5UWX3</accession>
<name>A0A2Z5UWX3_9COXI</name>
<organism evidence="2 3">
    <name type="scientific">Candidatus Rickettsiella viridis</name>
    <dbReference type="NCBI Taxonomy" id="676208"/>
    <lineage>
        <taxon>Bacteria</taxon>
        <taxon>Pseudomonadati</taxon>
        <taxon>Pseudomonadota</taxon>
        <taxon>Gammaproteobacteria</taxon>
        <taxon>Legionellales</taxon>
        <taxon>Coxiellaceae</taxon>
        <taxon>Rickettsiella</taxon>
    </lineage>
</organism>
<sequence length="739" mass="83113">MPIEKKAVENLRQRGESYKDGMLLLIEHLTAIDWKVGTKFSARVDLIKKNIEAIYIDYAKCLDKSAAFSTNQEYFDSLLEKYNDILLQHTTLKDSFKSLLLAERCSVWKKGREEFGTLVSFLDEEEGVVHCITDHTLIQRETPFFDEESSFQEYIKIHNTLVEPFWFQSLALWQQNFIKANWKDLCTKSIPSSLRCVPGVANMSRHNFYIGNEKALTYFRHATPFPVDLLKQAHTDHEGFRITCLNLASQIRLSLEQQIRKSHVGETLEAVILTQSLLSPGMAATLKSQHLSDSSDNDTKIYEMKEKAVKRFQVALNDPTAPANKTFLTQWGFVVRDNGSLEYKEHSFGKITLLSTNHPLNIWRRFSVHPEQTKHNDRNTALLLGAVRRYLLPKISEQDDLLIKLNDCAVKESISSDEKDELIKILKLRLSDEGKAEFDKNTLRLFDAILALLSIPPGQGRIEIFRTNDKRHRQSLMAAMEVMIINCIGATCWVACKSGKDRTGGASAAYDAAATFYELRGRFPRYDDTDADRSLYLRIYSDLFASGHHQKVASQNATGAEGLVRPKLYFPGDIKFDAQQIQIETELSRINKPKLVRKKTGLLGVLVGFFEWIKRFFKRLVAPKTVKEGVLNENWLNSLNAQADKPESAVENVSGSELVQGPTMKPEADNSASEPTFPQQEVLITPGSESKQPASQPGSKSEASLLTPLGLFKPPANGDACQPQIGASNSPYLGSAGGL</sequence>
<dbReference type="KEGG" id="rvi:RVIR1_11130"/>
<evidence type="ECO:0000256" key="1">
    <source>
        <dbReference type="SAM" id="MobiDB-lite"/>
    </source>
</evidence>
<feature type="region of interest" description="Disordered" evidence="1">
    <location>
        <begin position="643"/>
        <end position="739"/>
    </location>
</feature>
<evidence type="ECO:0000313" key="2">
    <source>
        <dbReference type="EMBL" id="BBB15581.1"/>
    </source>
</evidence>
<evidence type="ECO:0000313" key="3">
    <source>
        <dbReference type="Proteomes" id="UP000282483"/>
    </source>
</evidence>
<protein>
    <submittedName>
        <fullName evidence="2">Predicted oxidoreductase</fullName>
    </submittedName>
</protein>
<feature type="compositionally biased region" description="Polar residues" evidence="1">
    <location>
        <begin position="670"/>
        <end position="679"/>
    </location>
</feature>